<feature type="transmembrane region" description="Helical" evidence="2">
    <location>
        <begin position="584"/>
        <end position="606"/>
    </location>
</feature>
<keyword evidence="1" id="KW-0175">Coiled coil</keyword>
<reference evidence="6" key="1">
    <citation type="journal article" date="2019" name="Int. J. Syst. Evol. Microbiol.">
        <title>The Global Catalogue of Microorganisms (GCM) 10K type strain sequencing project: providing services to taxonomists for standard genome sequencing and annotation.</title>
        <authorList>
            <consortium name="The Broad Institute Genomics Platform"/>
            <consortium name="The Broad Institute Genome Sequencing Center for Infectious Disease"/>
            <person name="Wu L."/>
            <person name="Ma J."/>
        </authorList>
    </citation>
    <scope>NUCLEOTIDE SEQUENCE [LARGE SCALE GENOMIC DNA]</scope>
    <source>
        <strain evidence="6">CCUG 62981</strain>
    </source>
</reference>
<gene>
    <name evidence="5" type="ORF">ACFPB0_11455</name>
</gene>
<keyword evidence="2" id="KW-0472">Membrane</keyword>
<evidence type="ECO:0000259" key="3">
    <source>
        <dbReference type="Pfam" id="PF09822"/>
    </source>
</evidence>
<dbReference type="Pfam" id="PF23357">
    <property type="entry name" value="DUF7088"/>
    <property type="match status" value="1"/>
</dbReference>
<dbReference type="InterPro" id="IPR019196">
    <property type="entry name" value="ABC_transp_unknown"/>
</dbReference>
<evidence type="ECO:0000256" key="2">
    <source>
        <dbReference type="SAM" id="Phobius"/>
    </source>
</evidence>
<comment type="caution">
    <text evidence="5">The sequence shown here is derived from an EMBL/GenBank/DDBJ whole genome shotgun (WGS) entry which is preliminary data.</text>
</comment>
<evidence type="ECO:0000313" key="6">
    <source>
        <dbReference type="Proteomes" id="UP001596024"/>
    </source>
</evidence>
<evidence type="ECO:0000259" key="4">
    <source>
        <dbReference type="Pfam" id="PF23357"/>
    </source>
</evidence>
<evidence type="ECO:0000256" key="1">
    <source>
        <dbReference type="SAM" id="Coils"/>
    </source>
</evidence>
<feature type="coiled-coil region" evidence="1">
    <location>
        <begin position="515"/>
        <end position="572"/>
    </location>
</feature>
<feature type="domain" description="DUF7088" evidence="4">
    <location>
        <begin position="39"/>
        <end position="134"/>
    </location>
</feature>
<accession>A0ABV9NGR6</accession>
<proteinExistence type="predicted"/>
<dbReference type="Pfam" id="PF09822">
    <property type="entry name" value="ABC_transp_aux"/>
    <property type="match status" value="1"/>
</dbReference>
<keyword evidence="6" id="KW-1185">Reference proteome</keyword>
<evidence type="ECO:0000313" key="5">
    <source>
        <dbReference type="EMBL" id="MFC4725908.1"/>
    </source>
</evidence>
<organism evidence="5 6">
    <name type="scientific">Glycocaulis abyssi</name>
    <dbReference type="NCBI Taxonomy" id="1433403"/>
    <lineage>
        <taxon>Bacteria</taxon>
        <taxon>Pseudomonadati</taxon>
        <taxon>Pseudomonadota</taxon>
        <taxon>Alphaproteobacteria</taxon>
        <taxon>Maricaulales</taxon>
        <taxon>Maricaulaceae</taxon>
        <taxon>Glycocaulis</taxon>
    </lineage>
</organism>
<keyword evidence="2" id="KW-1133">Transmembrane helix</keyword>
<dbReference type="InterPro" id="IPR055396">
    <property type="entry name" value="DUF7088"/>
</dbReference>
<name>A0ABV9NGR6_9PROT</name>
<feature type="domain" description="ABC-type uncharacterised transport system" evidence="3">
    <location>
        <begin position="175"/>
        <end position="473"/>
    </location>
</feature>
<sequence length="612" mass="65471">MNPARLLALVASGLVAGFVGLNLLAGVFADGVRLDLTEGRLYRLSPGTIEVINRLEEPVALNFYYSRGAAARYPALRAYGARVRELLRGVAARSGGRIQLSEIDPQPFSPAEDAAIAAGLEAVPTEDGGQLFFGLTGTNTLDGTRIIAFFDPAEEARLEYEIVRVIAELERARTPVIAIISSLPFAPGPDGRSANPIIDALAQTYDVRWLDERFTAIPDADALFLLHPPNLTEEQLYLADQFALRRGRVLAALDPLAHLALRTGPDGLPPVNALRTSRLPRLLTRWGVGYDPSYVAMDREHGLPVQVSEAGRTRTRAYPLWFSVPPSGLSDAMPATSALSQGVNFGSPGLLEPLGGQASFNPLIVTGQDGARMDGDIAATSPSPDALQRDYVPDSNAPLTLAAQLSGPISTAFPDGPPAGEIRFEASAHIEGPAQAEIIVIADADWLDPAFYLRADGASGDQMVADNLALMLNLADTLAGDPALVNLRSRSGSARPMVRVEALRAEAETRFRELQDGLRAELADAEGSLARLSAAGEASTLGGAGAASAARADALRERIVAARAALRDVERGFRREIVALENRLQFWTIWVPPLLVIVMAVATTLIRRRRRT</sequence>
<dbReference type="RefSeq" id="WP_371393054.1">
    <property type="nucleotide sequence ID" value="NZ_CP163421.1"/>
</dbReference>
<dbReference type="EMBL" id="JBHSGQ010000006">
    <property type="protein sequence ID" value="MFC4725908.1"/>
    <property type="molecule type" value="Genomic_DNA"/>
</dbReference>
<protein>
    <submittedName>
        <fullName evidence="5">Gldg family protein</fullName>
    </submittedName>
</protein>
<keyword evidence="2" id="KW-0812">Transmembrane</keyword>
<dbReference type="Proteomes" id="UP001596024">
    <property type="component" value="Unassembled WGS sequence"/>
</dbReference>